<keyword evidence="5" id="KW-0997">Cell inner membrane</keyword>
<dbReference type="SUPFAM" id="SSF54523">
    <property type="entry name" value="Pili subunits"/>
    <property type="match status" value="1"/>
</dbReference>
<keyword evidence="4" id="KW-0488">Methylation</keyword>
<dbReference type="GO" id="GO:0015628">
    <property type="term" value="P:protein secretion by the type II secretion system"/>
    <property type="evidence" value="ECO:0007669"/>
    <property type="project" value="InterPro"/>
</dbReference>
<evidence type="ECO:0000313" key="14">
    <source>
        <dbReference type="Proteomes" id="UP000182987"/>
    </source>
</evidence>
<dbReference type="EMBL" id="CP017480">
    <property type="protein sequence ID" value="APG04763.1"/>
    <property type="molecule type" value="Genomic_DNA"/>
</dbReference>
<evidence type="ECO:0000313" key="13">
    <source>
        <dbReference type="EMBL" id="APG04763.1"/>
    </source>
</evidence>
<keyword evidence="6 11" id="KW-0812">Transmembrane</keyword>
<gene>
    <name evidence="13" type="ORF">BJI69_13240</name>
</gene>
<keyword evidence="3" id="KW-1003">Cell membrane</keyword>
<organism evidence="13 14">
    <name type="scientific">Luteibacter rhizovicinus DSM 16549</name>
    <dbReference type="NCBI Taxonomy" id="1440763"/>
    <lineage>
        <taxon>Bacteria</taxon>
        <taxon>Pseudomonadati</taxon>
        <taxon>Pseudomonadota</taxon>
        <taxon>Gammaproteobacteria</taxon>
        <taxon>Lysobacterales</taxon>
        <taxon>Rhodanobacteraceae</taxon>
        <taxon>Luteibacter</taxon>
    </lineage>
</organism>
<comment type="subcellular location">
    <subcellularLocation>
        <location evidence="1">Cell inner membrane</location>
        <topology evidence="1">Single-pass membrane protein</topology>
    </subcellularLocation>
</comment>
<accession>A0A1L3EUK8</accession>
<keyword evidence="14" id="KW-1185">Reference proteome</keyword>
<evidence type="ECO:0000256" key="3">
    <source>
        <dbReference type="ARBA" id="ARBA00022475"/>
    </source>
</evidence>
<dbReference type="RefSeq" id="WP_052767045.1">
    <property type="nucleotide sequence ID" value="NZ_CP017480.1"/>
</dbReference>
<feature type="domain" description="General secretion pathway GspH" evidence="12">
    <location>
        <begin position="44"/>
        <end position="157"/>
    </location>
</feature>
<dbReference type="GO" id="GO:0005886">
    <property type="term" value="C:plasma membrane"/>
    <property type="evidence" value="ECO:0007669"/>
    <property type="project" value="UniProtKB-SubCell"/>
</dbReference>
<dbReference type="KEGG" id="lrz:BJI69_13240"/>
<evidence type="ECO:0000256" key="8">
    <source>
        <dbReference type="ARBA" id="ARBA00023136"/>
    </source>
</evidence>
<evidence type="ECO:0000256" key="5">
    <source>
        <dbReference type="ARBA" id="ARBA00022519"/>
    </source>
</evidence>
<dbReference type="AlphaFoldDB" id="A0A1L3EUK8"/>
<comment type="similarity">
    <text evidence="9">Belongs to the GSP H family.</text>
</comment>
<protein>
    <recommendedName>
        <fullName evidence="2">Type II secretion system protein H</fullName>
    </recommendedName>
    <alternativeName>
        <fullName evidence="10">General secretion pathway protein H</fullName>
    </alternativeName>
</protein>
<reference evidence="14" key="1">
    <citation type="submission" date="2016-09" db="EMBL/GenBank/DDBJ databases">
        <authorList>
            <person name="Lysoe E."/>
        </authorList>
    </citation>
    <scope>NUCLEOTIDE SEQUENCE [LARGE SCALE GENOMIC DNA]</scope>
    <source>
        <strain evidence="14">LJ96T</strain>
    </source>
</reference>
<dbReference type="STRING" id="1440763.BJI69_13240"/>
<name>A0A1L3EUK8_9GAMM</name>
<proteinExistence type="inferred from homology"/>
<evidence type="ECO:0000256" key="9">
    <source>
        <dbReference type="ARBA" id="ARBA00025772"/>
    </source>
</evidence>
<evidence type="ECO:0000256" key="10">
    <source>
        <dbReference type="ARBA" id="ARBA00030775"/>
    </source>
</evidence>
<evidence type="ECO:0000256" key="2">
    <source>
        <dbReference type="ARBA" id="ARBA00021549"/>
    </source>
</evidence>
<keyword evidence="8 11" id="KW-0472">Membrane</keyword>
<evidence type="ECO:0000256" key="6">
    <source>
        <dbReference type="ARBA" id="ARBA00022692"/>
    </source>
</evidence>
<evidence type="ECO:0000256" key="1">
    <source>
        <dbReference type="ARBA" id="ARBA00004377"/>
    </source>
</evidence>
<feature type="transmembrane region" description="Helical" evidence="11">
    <location>
        <begin position="12"/>
        <end position="32"/>
    </location>
</feature>
<dbReference type="NCBIfam" id="TIGR02532">
    <property type="entry name" value="IV_pilin_GFxxxE"/>
    <property type="match status" value="1"/>
</dbReference>
<dbReference type="InterPro" id="IPR012902">
    <property type="entry name" value="N_methyl_site"/>
</dbReference>
<dbReference type="Gene3D" id="3.55.40.10">
    <property type="entry name" value="minor pseudopilin epsh domain"/>
    <property type="match status" value="1"/>
</dbReference>
<evidence type="ECO:0000256" key="11">
    <source>
        <dbReference type="SAM" id="Phobius"/>
    </source>
</evidence>
<evidence type="ECO:0000256" key="4">
    <source>
        <dbReference type="ARBA" id="ARBA00022481"/>
    </source>
</evidence>
<dbReference type="OrthoDB" id="2313614at2"/>
<dbReference type="GO" id="GO:0015627">
    <property type="term" value="C:type II protein secretion system complex"/>
    <property type="evidence" value="ECO:0007669"/>
    <property type="project" value="InterPro"/>
</dbReference>
<dbReference type="InterPro" id="IPR022346">
    <property type="entry name" value="T2SS_GspH"/>
</dbReference>
<dbReference type="InterPro" id="IPR045584">
    <property type="entry name" value="Pilin-like"/>
</dbReference>
<keyword evidence="7 11" id="KW-1133">Transmembrane helix</keyword>
<sequence length="180" mass="19052">MPRPPCRGFTWLELLMVLAITGMLAATALPSLSDAIARHRLRAATTALTNSLQHARTAAIDRGQGTVVCPSANGRACSGQTDWGVGWISRDGRTGDILAVEDALDPRLTAVAIGTRTEIALRHAVDDRHAKPGNQTLALCLRGKPATTITVVVAKNGHSHVEPASADVARTCAARHSRNR</sequence>
<dbReference type="Proteomes" id="UP000182987">
    <property type="component" value="Chromosome"/>
</dbReference>
<evidence type="ECO:0000256" key="7">
    <source>
        <dbReference type="ARBA" id="ARBA00022989"/>
    </source>
</evidence>
<evidence type="ECO:0000259" key="12">
    <source>
        <dbReference type="Pfam" id="PF12019"/>
    </source>
</evidence>
<dbReference type="Pfam" id="PF12019">
    <property type="entry name" value="GspH"/>
    <property type="match status" value="1"/>
</dbReference>